<feature type="domain" description="Agenet" evidence="2">
    <location>
        <begin position="118"/>
        <end position="191"/>
    </location>
</feature>
<keyword evidence="4" id="KW-1185">Reference proteome</keyword>
<protein>
    <recommendedName>
        <fullName evidence="2">Agenet domain-containing protein</fullName>
    </recommendedName>
</protein>
<name>A0A0D3ED58_BRAOL</name>
<evidence type="ECO:0000313" key="3">
    <source>
        <dbReference type="EnsemblPlants" id="Bo9g143710.1"/>
    </source>
</evidence>
<dbReference type="SMART" id="SM00743">
    <property type="entry name" value="Agenet"/>
    <property type="match status" value="3"/>
</dbReference>
<reference evidence="3" key="2">
    <citation type="submission" date="2015-03" db="UniProtKB">
        <authorList>
            <consortium name="EnsemblPlants"/>
        </authorList>
    </citation>
    <scope>IDENTIFICATION</scope>
</reference>
<dbReference type="HOGENOM" id="CLU_018651_0_0_1"/>
<proteinExistence type="predicted"/>
<dbReference type="EnsemblPlants" id="Bo9g143710.1">
    <property type="protein sequence ID" value="Bo9g143710.1"/>
    <property type="gene ID" value="Bo9g143710"/>
</dbReference>
<dbReference type="eggNOG" id="ENOG502QTQX">
    <property type="taxonomic scope" value="Eukaryota"/>
</dbReference>
<dbReference type="CDD" id="cd20405">
    <property type="entry name" value="Tudor_Agenet_AtDUF_rpt1_3"/>
    <property type="match status" value="2"/>
</dbReference>
<dbReference type="PANTHER" id="PTHR31917:SF149">
    <property type="entry name" value="AGENET DOMAIN-CONTAINING PROTEIN"/>
    <property type="match status" value="1"/>
</dbReference>
<sequence>MNNLKKKGKLLSIAKGCEVEVSLKEDGFKGSWFRAILEQNLTRVKGEKLQVCYKTFLNEDGVNPYKETIERCFIRPVPLECLNEGVVFKEGSVVDAYFSDGWWTVVIAVERQMVLNQHMFRKGKLVKMTRKISESKVIWVRALVITEIQVGDRRKFMIKRCTSSQNLSDEVEGKHTIVDICKIRTSLPRNLCAQYSLNDFVEVFVTHGLRKARLMEILIDNHYKVYFEATKENAVFNYTEIRLSMEWLSGGSWILAHKREFENNAATPIRSAQESHRSIPLPHESDDMVNDDATEITSSRESHGNTSVLEATETETQNHETVDGVELPLPHESDDTVKDDATEITFSRESHSNTSVLDATETETQNHETVDGVELPLPHESDDMVNDDATEITSSRESHGQTMSNSNDKIALPKVISEPGTNRGVLERINKRSNLKLVGKVKKVLGREFKKLEDSFLAPVIKMGRRLSIWDYEIQFPLFLHWIETKSLTIEEVNRFDKMEKVDVKCILGDPELHSDLVEDVDNWLNGSVDIAVAEAEVDENNPAPGIGAVDQEKIEILINKVVSLEKKVKYLEDLLNIRGEIVKANGQNAQYEIGDTDVLQTYIDAKRQQIAKIIVFLIFYKAAL</sequence>
<feature type="region of interest" description="Disordered" evidence="1">
    <location>
        <begin position="266"/>
        <end position="369"/>
    </location>
</feature>
<dbReference type="PANTHER" id="PTHR31917">
    <property type="entry name" value="AGENET DOMAIN-CONTAINING PROTEIN-RELATED"/>
    <property type="match status" value="1"/>
</dbReference>
<dbReference type="InterPro" id="IPR008395">
    <property type="entry name" value="Agenet-like_dom"/>
</dbReference>
<dbReference type="AlphaFoldDB" id="A0A0D3ED58"/>
<feature type="domain" description="Agenet" evidence="2">
    <location>
        <begin position="193"/>
        <end position="249"/>
    </location>
</feature>
<dbReference type="Pfam" id="PF05641">
    <property type="entry name" value="Agenet"/>
    <property type="match status" value="1"/>
</dbReference>
<dbReference type="InterPro" id="IPR014002">
    <property type="entry name" value="Agenet_dom_plant"/>
</dbReference>
<feature type="domain" description="Agenet" evidence="2">
    <location>
        <begin position="11"/>
        <end position="82"/>
    </location>
</feature>
<dbReference type="Proteomes" id="UP000032141">
    <property type="component" value="Chromosome C9"/>
</dbReference>
<feature type="compositionally biased region" description="Basic and acidic residues" evidence="1">
    <location>
        <begin position="329"/>
        <end position="351"/>
    </location>
</feature>
<evidence type="ECO:0000259" key="2">
    <source>
        <dbReference type="SMART" id="SM00743"/>
    </source>
</evidence>
<reference evidence="3 4" key="1">
    <citation type="journal article" date="2014" name="Genome Biol.">
        <title>Transcriptome and methylome profiling reveals relics of genome dominance in the mesopolyploid Brassica oleracea.</title>
        <authorList>
            <person name="Parkin I.A."/>
            <person name="Koh C."/>
            <person name="Tang H."/>
            <person name="Robinson S.J."/>
            <person name="Kagale S."/>
            <person name="Clarke W.E."/>
            <person name="Town C.D."/>
            <person name="Nixon J."/>
            <person name="Krishnakumar V."/>
            <person name="Bidwell S.L."/>
            <person name="Denoeud F."/>
            <person name="Belcram H."/>
            <person name="Links M.G."/>
            <person name="Just J."/>
            <person name="Clarke C."/>
            <person name="Bender T."/>
            <person name="Huebert T."/>
            <person name="Mason A.S."/>
            <person name="Pires J.C."/>
            <person name="Barker G."/>
            <person name="Moore J."/>
            <person name="Walley P.G."/>
            <person name="Manoli S."/>
            <person name="Batley J."/>
            <person name="Edwards D."/>
            <person name="Nelson M.N."/>
            <person name="Wang X."/>
            <person name="Paterson A.H."/>
            <person name="King G."/>
            <person name="Bancroft I."/>
            <person name="Chalhoub B."/>
            <person name="Sharpe A.G."/>
        </authorList>
    </citation>
    <scope>NUCLEOTIDE SEQUENCE</scope>
    <source>
        <strain evidence="3 4">cv. TO1000</strain>
    </source>
</reference>
<evidence type="ECO:0000256" key="1">
    <source>
        <dbReference type="SAM" id="MobiDB-lite"/>
    </source>
</evidence>
<dbReference type="Gramene" id="Bo9g143710.1">
    <property type="protein sequence ID" value="Bo9g143710.1"/>
    <property type="gene ID" value="Bo9g143710"/>
</dbReference>
<organism evidence="3 4">
    <name type="scientific">Brassica oleracea var. oleracea</name>
    <dbReference type="NCBI Taxonomy" id="109376"/>
    <lineage>
        <taxon>Eukaryota</taxon>
        <taxon>Viridiplantae</taxon>
        <taxon>Streptophyta</taxon>
        <taxon>Embryophyta</taxon>
        <taxon>Tracheophyta</taxon>
        <taxon>Spermatophyta</taxon>
        <taxon>Magnoliopsida</taxon>
        <taxon>eudicotyledons</taxon>
        <taxon>Gunneridae</taxon>
        <taxon>Pentapetalae</taxon>
        <taxon>rosids</taxon>
        <taxon>malvids</taxon>
        <taxon>Brassicales</taxon>
        <taxon>Brassicaceae</taxon>
        <taxon>Brassiceae</taxon>
        <taxon>Brassica</taxon>
    </lineage>
</organism>
<evidence type="ECO:0000313" key="4">
    <source>
        <dbReference type="Proteomes" id="UP000032141"/>
    </source>
</evidence>
<accession>A0A0D3ED58</accession>